<reference evidence="3" key="2">
    <citation type="submission" date="2015-01" db="EMBL/GenBank/DDBJ databases">
        <title>Evolutionary Origins and Diversification of the Mycorrhizal Mutualists.</title>
        <authorList>
            <consortium name="DOE Joint Genome Institute"/>
            <consortium name="Mycorrhizal Genomics Consortium"/>
            <person name="Kohler A."/>
            <person name="Kuo A."/>
            <person name="Nagy L.G."/>
            <person name="Floudas D."/>
            <person name="Copeland A."/>
            <person name="Barry K.W."/>
            <person name="Cichocki N."/>
            <person name="Veneault-Fourrey C."/>
            <person name="LaButti K."/>
            <person name="Lindquist E.A."/>
            <person name="Lipzen A."/>
            <person name="Lundell T."/>
            <person name="Morin E."/>
            <person name="Murat C."/>
            <person name="Riley R."/>
            <person name="Ohm R."/>
            <person name="Sun H."/>
            <person name="Tunlid A."/>
            <person name="Henrissat B."/>
            <person name="Grigoriev I.V."/>
            <person name="Hibbett D.S."/>
            <person name="Martin F."/>
        </authorList>
    </citation>
    <scope>NUCLEOTIDE SEQUENCE [LARGE SCALE GENOMIC DNA]</scope>
    <source>
        <strain evidence="3">h7</strain>
    </source>
</reference>
<protein>
    <recommendedName>
        <fullName evidence="1">F-box domain-containing protein</fullName>
    </recommendedName>
</protein>
<keyword evidence="3" id="KW-1185">Reference proteome</keyword>
<dbReference type="SUPFAM" id="SSF52047">
    <property type="entry name" value="RNI-like"/>
    <property type="match status" value="1"/>
</dbReference>
<dbReference type="CDD" id="cd09917">
    <property type="entry name" value="F-box_SF"/>
    <property type="match status" value="1"/>
</dbReference>
<dbReference type="Gene3D" id="1.20.1280.50">
    <property type="match status" value="1"/>
</dbReference>
<dbReference type="Gene3D" id="3.80.10.10">
    <property type="entry name" value="Ribonuclease Inhibitor"/>
    <property type="match status" value="1"/>
</dbReference>
<dbReference type="InterPro" id="IPR001810">
    <property type="entry name" value="F-box_dom"/>
</dbReference>
<sequence>MSTLRWASPIRRDGLRELSSIPNEIYLEIMSYLKPSNSPSADPGSSTQDLRNMARVCRYFCSIALPWIFESFSLVIGGTEAGSGPESRTKFCRRLLNGEEAAQTVARFVKKCTISLASQCTEVGWALREVLSMYSKAIAHMPNIEEIVLSEVFIDNDTLKSLGGLKRLKTLRLLGCELVRDAKEKHLAKLSTLRLSFFELRLFPHHLDESNESLIPFLKQINWSCITKFMATEVAPIIESAWLSSKSLPLVELDLFFMEMGPLFHVLTQTPSLRILRIRSAPDPHQTPPDSSTVPMLEELKAPSSVCRMLVPGRPITNLSLIDMNKPMTLGLAEANIFQATSRPISQLRVPVEFYLSVPFWRHFPSLRTLRLDLVDYHGTMGHTIRFPIQQTISNFTEAWPRHPPLHTLVFESGTFWRTKELLDLEQQHSWIKSSLMPKFPALRICSFSKHIEWHYEHCDEANALWKPSIPDSHVHEVRKLLQRVGGGHFIDFDNCFEKILFPPSPS</sequence>
<dbReference type="OrthoDB" id="3256662at2759"/>
<dbReference type="HOGENOM" id="CLU_041308_0_0_1"/>
<proteinExistence type="predicted"/>
<dbReference type="InterPro" id="IPR032675">
    <property type="entry name" value="LRR_dom_sf"/>
</dbReference>
<dbReference type="AlphaFoldDB" id="A0A0C3CJB5"/>
<evidence type="ECO:0000313" key="2">
    <source>
        <dbReference type="EMBL" id="KIM43831.1"/>
    </source>
</evidence>
<gene>
    <name evidence="2" type="ORF">M413DRAFT_26124</name>
</gene>
<organism evidence="2 3">
    <name type="scientific">Hebeloma cylindrosporum</name>
    <dbReference type="NCBI Taxonomy" id="76867"/>
    <lineage>
        <taxon>Eukaryota</taxon>
        <taxon>Fungi</taxon>
        <taxon>Dikarya</taxon>
        <taxon>Basidiomycota</taxon>
        <taxon>Agaricomycotina</taxon>
        <taxon>Agaricomycetes</taxon>
        <taxon>Agaricomycetidae</taxon>
        <taxon>Agaricales</taxon>
        <taxon>Agaricineae</taxon>
        <taxon>Hymenogastraceae</taxon>
        <taxon>Hebeloma</taxon>
    </lineage>
</organism>
<evidence type="ECO:0000259" key="1">
    <source>
        <dbReference type="Pfam" id="PF12937"/>
    </source>
</evidence>
<feature type="domain" description="F-box" evidence="1">
    <location>
        <begin position="19"/>
        <end position="64"/>
    </location>
</feature>
<reference evidence="2 3" key="1">
    <citation type="submission" date="2014-04" db="EMBL/GenBank/DDBJ databases">
        <authorList>
            <consortium name="DOE Joint Genome Institute"/>
            <person name="Kuo A."/>
            <person name="Gay G."/>
            <person name="Dore J."/>
            <person name="Kohler A."/>
            <person name="Nagy L.G."/>
            <person name="Floudas D."/>
            <person name="Copeland A."/>
            <person name="Barry K.W."/>
            <person name="Cichocki N."/>
            <person name="Veneault-Fourrey C."/>
            <person name="LaButti K."/>
            <person name="Lindquist E.A."/>
            <person name="Lipzen A."/>
            <person name="Lundell T."/>
            <person name="Morin E."/>
            <person name="Murat C."/>
            <person name="Sun H."/>
            <person name="Tunlid A."/>
            <person name="Henrissat B."/>
            <person name="Grigoriev I.V."/>
            <person name="Hibbett D.S."/>
            <person name="Martin F."/>
            <person name="Nordberg H.P."/>
            <person name="Cantor M.N."/>
            <person name="Hua S.X."/>
        </authorList>
    </citation>
    <scope>NUCLEOTIDE SEQUENCE [LARGE SCALE GENOMIC DNA]</scope>
    <source>
        <strain evidence="3">h7</strain>
    </source>
</reference>
<dbReference type="Pfam" id="PF12937">
    <property type="entry name" value="F-box-like"/>
    <property type="match status" value="1"/>
</dbReference>
<name>A0A0C3CJB5_HEBCY</name>
<accession>A0A0C3CJB5</accession>
<dbReference type="Proteomes" id="UP000053424">
    <property type="component" value="Unassembled WGS sequence"/>
</dbReference>
<evidence type="ECO:0000313" key="3">
    <source>
        <dbReference type="Proteomes" id="UP000053424"/>
    </source>
</evidence>
<dbReference type="EMBL" id="KN831775">
    <property type="protein sequence ID" value="KIM43831.1"/>
    <property type="molecule type" value="Genomic_DNA"/>
</dbReference>